<proteinExistence type="predicted"/>
<sequence length="1401" mass="161758">MARIYRDYLSVDTDFIPVFSAFSDRDFPNKWKSFFPHDSFKSILGQLADTLEMGSVEKNKSMWMFGAYGTGKTFASFVIKHILEDDIELVREYCEANNLKSLYARFAGIRAKGETLVVHRSSSAGIMSQNRLFNCIIESVKDALRENGCSYMGQRSQYDTVLSTLKDPNASFGFDRAFETHKLKFDGYATAASVIRDLEELPLEDSADLLETIIEVAELERYFWSTSVNDVIAWLDDVIKGNHLHAMVFIWDEFTEFFKNNQNNLTGLQELAHASASIKFYFFLITHSGGEIIHDQAARRIIEARFKIHPIEMADTTAFMLMGQAVKNNPDLAHDWEMIVDDLWARVERSTRSSLISRAPDIKESELKRLLPIHPYAAYLLKVISKDISSNQRTMFQFLSGDFDSQENPKTNFRWFIDNHSNEPHGWDYLTVDYLWTYFIIDENVDLDTIFKNAMSQYNNYCSICSRDEDQERTLRVALLLSAMQQKAGGTRDQGQSGLLRPTLRNIAMAFVGTPNENKVEQTMALFVQKGIFGKVEENGESLFVPPAGTIDQERWNALRREILQQIPFEKILTEPMYAICDQFLPDGYLKSRCEVYLVTPKDYQNAERSALSLKANKIPVLFMFSKDETDRSKVKPIIEKILNNYSRKMVVVDFSGQIFTESAYDRFIDEKTNERYYNGNPNYVSQLNMAKANGKRIIDDWKRKLNITSLAIYPQTCDNVTQIQGGGNLRKCLREINASWYGCGLEEITTNDKLFSPTGYSEDFAQMAMNKKNITGNFAYVREISTRLANEQIWNEPRYWLTKPNHPISRMKIKIEECIQNSFEQQRRVAITDIWKILQEPPFGLLNCQGSVFLLGFLLKEYADSSYYKNDGANTVQLNYTDLSSLIFALVKELPRAQNQYIVKQTPEQIEFCRLSGNIFKIPQDKRNSVDDVGKNISIFLSNNHLPLWSLNSYLESEHFGHNDLSQAQQAINLYCEFVSTNPVAGRDRITIAKELYDLFKINSALNSFLTQVVTIENMKSGMELYIASYKPEIISVIRQIGISMQEMLQVLLEKLSPDSSYLWEVGDTNHQIDNLYNDYKLIDSINRILPEKKRTYSDANRALSQRMEIIKLPKVLILSECPNLKPLFSCIQSIQKNETHDILPLIQTLDTLAKEFNEFFSNQYRVFANAVHKLFEFPVSDEETSYLFSQGEANVIGSDIDTFTSQIRHRLDEYRRNKKINQLHQEWETRTGTKNPEGWSKQHLLPIICLFQENSNDALFTFNLVNQPINYKIDETLIDRAIEYVKSDALNILFNLEACNAIFLEAFSRDYAYIISDVEDLKRTIADEVGNDADKWMTTNRRHVESCIEAYAKRQYDLVFRQKVKEKIRLLSPERAQQYLTELIENEPLVGINILKDRG</sequence>
<dbReference type="EMBL" id="DF968181">
    <property type="protein sequence ID" value="GAP40936.1"/>
    <property type="molecule type" value="Genomic_DNA"/>
</dbReference>
<name>A0A0S7BWI2_9CHLR</name>
<dbReference type="RefSeq" id="WP_062281142.1">
    <property type="nucleotide sequence ID" value="NZ_DF968181.1"/>
</dbReference>
<reference evidence="1" key="1">
    <citation type="journal article" date="2015" name="Genome Announc.">
        <title>Draft Genome Sequence of Anaerolineae Strain TC1, a Novel Isolate from a Methanogenic Wastewater Treatment System.</title>
        <authorList>
            <person name="Matsuura N."/>
            <person name="Tourlousse D.M."/>
            <person name="Sun L."/>
            <person name="Toyonaga M."/>
            <person name="Kuroda K."/>
            <person name="Ohashi A."/>
            <person name="Cruz R."/>
            <person name="Yamaguchi T."/>
            <person name="Sekiguchi Y."/>
        </authorList>
    </citation>
    <scope>NUCLEOTIDE SEQUENCE [LARGE SCALE GENOMIC DNA]</scope>
    <source>
        <strain evidence="1">TC1</strain>
    </source>
</reference>
<protein>
    <recommendedName>
        <fullName evidence="3">ATP-binding protein</fullName>
    </recommendedName>
</protein>
<accession>A0A0S7BWI2</accession>
<keyword evidence="2" id="KW-1185">Reference proteome</keyword>
<evidence type="ECO:0000313" key="1">
    <source>
        <dbReference type="EMBL" id="GAP40936.1"/>
    </source>
</evidence>
<dbReference type="OrthoDB" id="9812271at2"/>
<gene>
    <name evidence="1" type="ORF">ATC1_13918</name>
</gene>
<evidence type="ECO:0000313" key="2">
    <source>
        <dbReference type="Proteomes" id="UP000053370"/>
    </source>
</evidence>
<evidence type="ECO:0008006" key="3">
    <source>
        <dbReference type="Google" id="ProtNLM"/>
    </source>
</evidence>
<dbReference type="STRING" id="1678840.ATC1_13918"/>
<dbReference type="Proteomes" id="UP000053370">
    <property type="component" value="Unassembled WGS sequence"/>
</dbReference>
<organism evidence="1">
    <name type="scientific">Flexilinea flocculi</name>
    <dbReference type="NCBI Taxonomy" id="1678840"/>
    <lineage>
        <taxon>Bacteria</taxon>
        <taxon>Bacillati</taxon>
        <taxon>Chloroflexota</taxon>
        <taxon>Anaerolineae</taxon>
        <taxon>Anaerolineales</taxon>
        <taxon>Anaerolineaceae</taxon>
        <taxon>Flexilinea</taxon>
    </lineage>
</organism>